<dbReference type="GO" id="GO:0000159">
    <property type="term" value="C:protein phosphatase type 2A complex"/>
    <property type="evidence" value="ECO:0007669"/>
    <property type="project" value="InterPro"/>
</dbReference>
<dbReference type="EMBL" id="OU503051">
    <property type="protein sequence ID" value="CAI9778703.1"/>
    <property type="molecule type" value="Genomic_DNA"/>
</dbReference>
<keyword evidence="1" id="KW-0853">WD repeat</keyword>
<dbReference type="InterPro" id="IPR015943">
    <property type="entry name" value="WD40/YVTN_repeat-like_dom_sf"/>
</dbReference>
<dbReference type="SUPFAM" id="SSF50978">
    <property type="entry name" value="WD40 repeat-like"/>
    <property type="match status" value="1"/>
</dbReference>
<accession>A0AAD1ZZV9</accession>
<feature type="region of interest" description="Disordered" evidence="3">
    <location>
        <begin position="73"/>
        <end position="99"/>
    </location>
</feature>
<evidence type="ECO:0000256" key="2">
    <source>
        <dbReference type="ARBA" id="ARBA00022737"/>
    </source>
</evidence>
<proteinExistence type="predicted"/>
<reference evidence="4" key="1">
    <citation type="submission" date="2023-05" db="EMBL/GenBank/DDBJ databases">
        <authorList>
            <person name="Huff M."/>
        </authorList>
    </citation>
    <scope>NUCLEOTIDE SEQUENCE</scope>
</reference>
<sequence length="297" mass="33343">MYEESTTKHLNKYEEAGLQTLPLAYKNSYICLQNARRGEHSTWNEKFFKAKTSIRNNKDGMLKQVSNLGNSHAFAEDTSTAKRRKISGNEEDSDDDKSKKAQVFTDANLDDLNLNLACLSFENCVEEQSEIDVASGFYVLFGSVNIISAIEFDKTGDHLATGNRGGTVVLFERTHGKEHGANRRDLKRMDYPSTQHPEFHYKTEFQSHEPQIKLIRSGSAKQLMVPFFFCPNHKTIKFWKVQEKKVKKIRAANVDPLKGATNGSIASSSVSSSPNQRIPNGGSLDQSYSFLAIAFDS</sequence>
<protein>
    <submittedName>
        <fullName evidence="4">Uncharacterized protein</fullName>
    </submittedName>
</protein>
<organism evidence="4 5">
    <name type="scientific">Fraxinus pennsylvanica</name>
    <dbReference type="NCBI Taxonomy" id="56036"/>
    <lineage>
        <taxon>Eukaryota</taxon>
        <taxon>Viridiplantae</taxon>
        <taxon>Streptophyta</taxon>
        <taxon>Embryophyta</taxon>
        <taxon>Tracheophyta</taxon>
        <taxon>Spermatophyta</taxon>
        <taxon>Magnoliopsida</taxon>
        <taxon>eudicotyledons</taxon>
        <taxon>Gunneridae</taxon>
        <taxon>Pentapetalae</taxon>
        <taxon>asterids</taxon>
        <taxon>lamiids</taxon>
        <taxon>Lamiales</taxon>
        <taxon>Oleaceae</taxon>
        <taxon>Oleeae</taxon>
        <taxon>Fraxinus</taxon>
    </lineage>
</organism>
<evidence type="ECO:0000256" key="3">
    <source>
        <dbReference type="SAM" id="MobiDB-lite"/>
    </source>
</evidence>
<name>A0AAD1ZZV9_9LAMI</name>
<dbReference type="InterPro" id="IPR000009">
    <property type="entry name" value="PP2A_PR55"/>
</dbReference>
<keyword evidence="2" id="KW-0677">Repeat</keyword>
<evidence type="ECO:0000313" key="5">
    <source>
        <dbReference type="Proteomes" id="UP000834106"/>
    </source>
</evidence>
<dbReference type="PANTHER" id="PTHR11871">
    <property type="entry name" value="PROTEIN PHOSPHATASE PP2A REGULATORY SUBUNIT B"/>
    <property type="match status" value="1"/>
</dbReference>
<dbReference type="PRINTS" id="PR00600">
    <property type="entry name" value="PP2APR55"/>
</dbReference>
<dbReference type="GO" id="GO:0019888">
    <property type="term" value="F:protein phosphatase regulator activity"/>
    <property type="evidence" value="ECO:0007669"/>
    <property type="project" value="InterPro"/>
</dbReference>
<dbReference type="Proteomes" id="UP000834106">
    <property type="component" value="Chromosome 16"/>
</dbReference>
<feature type="region of interest" description="Disordered" evidence="3">
    <location>
        <begin position="257"/>
        <end position="281"/>
    </location>
</feature>
<gene>
    <name evidence="4" type="ORF">FPE_LOCUS26133</name>
</gene>
<dbReference type="AlphaFoldDB" id="A0AAD1ZZV9"/>
<dbReference type="Gene3D" id="2.130.10.10">
    <property type="entry name" value="YVTN repeat-like/Quinoprotein amine dehydrogenase"/>
    <property type="match status" value="1"/>
</dbReference>
<evidence type="ECO:0000256" key="1">
    <source>
        <dbReference type="ARBA" id="ARBA00022574"/>
    </source>
</evidence>
<keyword evidence="5" id="KW-1185">Reference proteome</keyword>
<feature type="compositionally biased region" description="Low complexity" evidence="3">
    <location>
        <begin position="264"/>
        <end position="273"/>
    </location>
</feature>
<dbReference type="InterPro" id="IPR036322">
    <property type="entry name" value="WD40_repeat_dom_sf"/>
</dbReference>
<evidence type="ECO:0000313" key="4">
    <source>
        <dbReference type="EMBL" id="CAI9778703.1"/>
    </source>
</evidence>